<dbReference type="SUPFAM" id="SSF75169">
    <property type="entry name" value="DsrEFH-like"/>
    <property type="match status" value="1"/>
</dbReference>
<accession>A0A517VU27</accession>
<reference evidence="1 2" key="1">
    <citation type="submission" date="2019-03" db="EMBL/GenBank/DDBJ databases">
        <title>Deep-cultivation of Planctomycetes and their phenomic and genomic characterization uncovers novel biology.</title>
        <authorList>
            <person name="Wiegand S."/>
            <person name="Jogler M."/>
            <person name="Boedeker C."/>
            <person name="Pinto D."/>
            <person name="Vollmers J."/>
            <person name="Rivas-Marin E."/>
            <person name="Kohn T."/>
            <person name="Peeters S.H."/>
            <person name="Heuer A."/>
            <person name="Rast P."/>
            <person name="Oberbeckmann S."/>
            <person name="Bunk B."/>
            <person name="Jeske O."/>
            <person name="Meyerdierks A."/>
            <person name="Storesund J.E."/>
            <person name="Kallscheuer N."/>
            <person name="Luecker S."/>
            <person name="Lage O.M."/>
            <person name="Pohl T."/>
            <person name="Merkel B.J."/>
            <person name="Hornburger P."/>
            <person name="Mueller R.-W."/>
            <person name="Bruemmer F."/>
            <person name="Labrenz M."/>
            <person name="Spormann A.M."/>
            <person name="Op den Camp H."/>
            <person name="Overmann J."/>
            <person name="Amann R."/>
            <person name="Jetten M.S.M."/>
            <person name="Mascher T."/>
            <person name="Medema M.H."/>
            <person name="Devos D.P."/>
            <person name="Kaster A.-K."/>
            <person name="Ovreas L."/>
            <person name="Rohde M."/>
            <person name="Galperin M.Y."/>
            <person name="Jogler C."/>
        </authorList>
    </citation>
    <scope>NUCLEOTIDE SEQUENCE [LARGE SCALE GENOMIC DNA]</scope>
    <source>
        <strain evidence="1 2">V144</strain>
    </source>
</reference>
<sequence length="118" mass="12667">MSNIAIVILTDTEGSEGLGRVVNALTAAKEFKEGGDHVKVTFTGAGTKWVGELTKPDHKLHSVFNELKDQITGACSFCAGAFGVDESVQSAGVNLLEEYGTNMSFRQLIQDGYHVLTF</sequence>
<organism evidence="1 2">
    <name type="scientific">Gimesia aquarii</name>
    <dbReference type="NCBI Taxonomy" id="2527964"/>
    <lineage>
        <taxon>Bacteria</taxon>
        <taxon>Pseudomonadati</taxon>
        <taxon>Planctomycetota</taxon>
        <taxon>Planctomycetia</taxon>
        <taxon>Planctomycetales</taxon>
        <taxon>Planctomycetaceae</taxon>
        <taxon>Gimesia</taxon>
    </lineage>
</organism>
<name>A0A517VU27_9PLAN</name>
<evidence type="ECO:0000313" key="1">
    <source>
        <dbReference type="EMBL" id="QDT96506.1"/>
    </source>
</evidence>
<evidence type="ECO:0000313" key="2">
    <source>
        <dbReference type="Proteomes" id="UP000318704"/>
    </source>
</evidence>
<gene>
    <name evidence="1" type="ORF">V144x_19630</name>
</gene>
<dbReference type="KEGG" id="gaw:V144x_19630"/>
<dbReference type="AlphaFoldDB" id="A0A517VU27"/>
<dbReference type="Pfam" id="PF02635">
    <property type="entry name" value="DsrE"/>
    <property type="match status" value="1"/>
</dbReference>
<protein>
    <submittedName>
        <fullName evidence="1">DsrE/DsrF-like family protein</fullName>
    </submittedName>
</protein>
<proteinExistence type="predicted"/>
<dbReference type="RefSeq" id="WP_144984756.1">
    <property type="nucleotide sequence ID" value="NZ_CP037920.1"/>
</dbReference>
<dbReference type="InterPro" id="IPR027396">
    <property type="entry name" value="DsrEFH-like"/>
</dbReference>
<dbReference type="Proteomes" id="UP000318704">
    <property type="component" value="Chromosome"/>
</dbReference>
<dbReference type="InterPro" id="IPR003787">
    <property type="entry name" value="Sulphur_relay_DsrE/F-like"/>
</dbReference>
<dbReference type="Gene3D" id="3.40.1260.10">
    <property type="entry name" value="DsrEFH-like"/>
    <property type="match status" value="1"/>
</dbReference>
<dbReference type="EMBL" id="CP037920">
    <property type="protein sequence ID" value="QDT96506.1"/>
    <property type="molecule type" value="Genomic_DNA"/>
</dbReference>